<dbReference type="GO" id="GO:0003700">
    <property type="term" value="F:DNA-binding transcription factor activity"/>
    <property type="evidence" value="ECO:0007669"/>
    <property type="project" value="InterPro"/>
</dbReference>
<evidence type="ECO:0000256" key="3">
    <source>
        <dbReference type="ARBA" id="ARBA00023163"/>
    </source>
</evidence>
<dbReference type="PROSITE" id="PS01124">
    <property type="entry name" value="HTH_ARAC_FAMILY_2"/>
    <property type="match status" value="1"/>
</dbReference>
<dbReference type="Pfam" id="PF14525">
    <property type="entry name" value="AraC_binding_2"/>
    <property type="match status" value="1"/>
</dbReference>
<dbReference type="EMBL" id="JAAGMR010000123">
    <property type="protein sequence ID" value="NEB92020.1"/>
    <property type="molecule type" value="Genomic_DNA"/>
</dbReference>
<dbReference type="PANTHER" id="PTHR46796">
    <property type="entry name" value="HTH-TYPE TRANSCRIPTIONAL ACTIVATOR RHAS-RELATED"/>
    <property type="match status" value="1"/>
</dbReference>
<keyword evidence="1" id="KW-0805">Transcription regulation</keyword>
<accession>A0A7K3QQH4</accession>
<evidence type="ECO:0000256" key="1">
    <source>
        <dbReference type="ARBA" id="ARBA00023015"/>
    </source>
</evidence>
<protein>
    <submittedName>
        <fullName evidence="5">Helix-turn-helix domain-containing protein</fullName>
    </submittedName>
</protein>
<organism evidence="5 6">
    <name type="scientific">Streptomyces bauhiniae</name>
    <dbReference type="NCBI Taxonomy" id="2340725"/>
    <lineage>
        <taxon>Bacteria</taxon>
        <taxon>Bacillati</taxon>
        <taxon>Actinomycetota</taxon>
        <taxon>Actinomycetes</taxon>
        <taxon>Kitasatosporales</taxon>
        <taxon>Streptomycetaceae</taxon>
        <taxon>Streptomyces</taxon>
    </lineage>
</organism>
<dbReference type="GO" id="GO:0043565">
    <property type="term" value="F:sequence-specific DNA binding"/>
    <property type="evidence" value="ECO:0007669"/>
    <property type="project" value="InterPro"/>
</dbReference>
<evidence type="ECO:0000313" key="6">
    <source>
        <dbReference type="Proteomes" id="UP000470520"/>
    </source>
</evidence>
<evidence type="ECO:0000256" key="2">
    <source>
        <dbReference type="ARBA" id="ARBA00023125"/>
    </source>
</evidence>
<keyword evidence="3" id="KW-0804">Transcription</keyword>
<evidence type="ECO:0000259" key="4">
    <source>
        <dbReference type="PROSITE" id="PS01124"/>
    </source>
</evidence>
<feature type="domain" description="HTH araC/xylS-type" evidence="4">
    <location>
        <begin position="213"/>
        <end position="310"/>
    </location>
</feature>
<reference evidence="5 6" key="1">
    <citation type="submission" date="2020-01" db="EMBL/GenBank/DDBJ databases">
        <title>Insect and environment-associated Actinomycetes.</title>
        <authorList>
            <person name="Currrie C."/>
            <person name="Chevrette M."/>
            <person name="Carlson C."/>
            <person name="Stubbendieck R."/>
            <person name="Wendt-Pienkowski E."/>
        </authorList>
    </citation>
    <scope>NUCLEOTIDE SEQUENCE [LARGE SCALE GENOMIC DNA]</scope>
    <source>
        <strain evidence="5 6">SID7754</strain>
    </source>
</reference>
<proteinExistence type="predicted"/>
<keyword evidence="2" id="KW-0238">DNA-binding</keyword>
<dbReference type="AlphaFoldDB" id="A0A7K3QQH4"/>
<gene>
    <name evidence="5" type="ORF">G3I21_09845</name>
</gene>
<evidence type="ECO:0000313" key="5">
    <source>
        <dbReference type="EMBL" id="NEB92020.1"/>
    </source>
</evidence>
<dbReference type="InterPro" id="IPR035418">
    <property type="entry name" value="AraC-bd_2"/>
</dbReference>
<dbReference type="InterPro" id="IPR018060">
    <property type="entry name" value="HTH_AraC"/>
</dbReference>
<dbReference type="InterPro" id="IPR009057">
    <property type="entry name" value="Homeodomain-like_sf"/>
</dbReference>
<dbReference type="SUPFAM" id="SSF46689">
    <property type="entry name" value="Homeodomain-like"/>
    <property type="match status" value="1"/>
</dbReference>
<sequence length="321" mass="35537">MHNVLSTKELSATERAEFWRSAVSNTFIPLDVKLLEGAPRTASITSRRLGPFQVSRVEAGPQRVVRTSRLIAKDGEEYLTLSFQHWGTALLEQDGGQVPLRRGSFTVSDSGRPFSKELPTPFGFTAYHWPRTTTGMTDRSLRALTATVFSPSTAGSTASLVASHLTRLAGGADSYGTETAWRLASTAMDLLDILAQERLGREPVTQPANVILVRVKDYMLRHLCDRELTPERIASAHFISVRYLHRLFQEDGTTVGRWLLLRRLEMCRRELARATSVAAAAGRWGFVSASHFSRVFKATYGCTPREWQAASRTAGLLPATA</sequence>
<name>A0A7K3QQH4_9ACTN</name>
<dbReference type="InterPro" id="IPR050204">
    <property type="entry name" value="AraC_XylS_family_regulators"/>
</dbReference>
<comment type="caution">
    <text evidence="5">The sequence shown here is derived from an EMBL/GenBank/DDBJ whole genome shotgun (WGS) entry which is preliminary data.</text>
</comment>
<dbReference type="Pfam" id="PF12833">
    <property type="entry name" value="HTH_18"/>
    <property type="match status" value="1"/>
</dbReference>
<dbReference type="SMART" id="SM00342">
    <property type="entry name" value="HTH_ARAC"/>
    <property type="match status" value="1"/>
</dbReference>
<dbReference type="PANTHER" id="PTHR46796:SF6">
    <property type="entry name" value="ARAC SUBFAMILY"/>
    <property type="match status" value="1"/>
</dbReference>
<dbReference type="Proteomes" id="UP000470520">
    <property type="component" value="Unassembled WGS sequence"/>
</dbReference>
<dbReference type="RefSeq" id="WP_164187860.1">
    <property type="nucleotide sequence ID" value="NZ_JAAGMR010000123.1"/>
</dbReference>
<dbReference type="Gene3D" id="1.10.10.60">
    <property type="entry name" value="Homeodomain-like"/>
    <property type="match status" value="1"/>
</dbReference>